<organism evidence="1 2">
    <name type="scientific">Argiope bruennichi</name>
    <name type="common">Wasp spider</name>
    <name type="synonym">Aranea bruennichi</name>
    <dbReference type="NCBI Taxonomy" id="94029"/>
    <lineage>
        <taxon>Eukaryota</taxon>
        <taxon>Metazoa</taxon>
        <taxon>Ecdysozoa</taxon>
        <taxon>Arthropoda</taxon>
        <taxon>Chelicerata</taxon>
        <taxon>Arachnida</taxon>
        <taxon>Araneae</taxon>
        <taxon>Araneomorphae</taxon>
        <taxon>Entelegynae</taxon>
        <taxon>Araneoidea</taxon>
        <taxon>Araneidae</taxon>
        <taxon>Argiope</taxon>
    </lineage>
</organism>
<gene>
    <name evidence="1" type="ORF">HNY73_010480</name>
</gene>
<dbReference type="EMBL" id="JABXBU010000030">
    <property type="protein sequence ID" value="KAF8784866.1"/>
    <property type="molecule type" value="Genomic_DNA"/>
</dbReference>
<dbReference type="Proteomes" id="UP000807504">
    <property type="component" value="Unassembled WGS sequence"/>
</dbReference>
<keyword evidence="2" id="KW-1185">Reference proteome</keyword>
<protein>
    <submittedName>
        <fullName evidence="1">Uncharacterized protein</fullName>
    </submittedName>
</protein>
<proteinExistence type="predicted"/>
<name>A0A8T0F165_ARGBR</name>
<evidence type="ECO:0000313" key="2">
    <source>
        <dbReference type="Proteomes" id="UP000807504"/>
    </source>
</evidence>
<sequence>MQSKQLKQKCGHHQQERCGLVPHITEALLQFCRNHVCTVDGSCESAKMLMMNDKCSARSITARHLWLQQDTHALIETAALRTMQHTTMDDKGGEQRISFHTAAILPHNR</sequence>
<evidence type="ECO:0000313" key="1">
    <source>
        <dbReference type="EMBL" id="KAF8784866.1"/>
    </source>
</evidence>
<reference evidence="1" key="1">
    <citation type="journal article" date="2020" name="bioRxiv">
        <title>Chromosome-level reference genome of the European wasp spider Argiope bruennichi: a resource for studies on range expansion and evolutionary adaptation.</title>
        <authorList>
            <person name="Sheffer M.M."/>
            <person name="Hoppe A."/>
            <person name="Krehenwinkel H."/>
            <person name="Uhl G."/>
            <person name="Kuss A.W."/>
            <person name="Jensen L."/>
            <person name="Jensen C."/>
            <person name="Gillespie R.G."/>
            <person name="Hoff K.J."/>
            <person name="Prost S."/>
        </authorList>
    </citation>
    <scope>NUCLEOTIDE SEQUENCE</scope>
</reference>
<accession>A0A8T0F165</accession>
<reference evidence="1" key="2">
    <citation type="submission" date="2020-06" db="EMBL/GenBank/DDBJ databases">
        <authorList>
            <person name="Sheffer M."/>
        </authorList>
    </citation>
    <scope>NUCLEOTIDE SEQUENCE</scope>
</reference>
<comment type="caution">
    <text evidence="1">The sequence shown here is derived from an EMBL/GenBank/DDBJ whole genome shotgun (WGS) entry which is preliminary data.</text>
</comment>
<dbReference type="AlphaFoldDB" id="A0A8T0F165"/>